<keyword evidence="4" id="KW-1185">Reference proteome</keyword>
<feature type="domain" description="CAAX prenyl protease 2/Lysostaphin resistance protein A-like" evidence="2">
    <location>
        <begin position="119"/>
        <end position="215"/>
    </location>
</feature>
<feature type="transmembrane region" description="Helical" evidence="1">
    <location>
        <begin position="88"/>
        <end position="108"/>
    </location>
</feature>
<keyword evidence="3" id="KW-0378">Hydrolase</keyword>
<dbReference type="Pfam" id="PF02517">
    <property type="entry name" value="Rce1-like"/>
    <property type="match status" value="1"/>
</dbReference>
<keyword evidence="1" id="KW-1133">Transmembrane helix</keyword>
<reference evidence="3 4" key="1">
    <citation type="submission" date="2020-08" db="EMBL/GenBank/DDBJ databases">
        <title>A Genomic Blueprint of the Chicken Gut Microbiome.</title>
        <authorList>
            <person name="Gilroy R."/>
            <person name="Ravi A."/>
            <person name="Getino M."/>
            <person name="Pursley I."/>
            <person name="Horton D.L."/>
            <person name="Alikhan N.-F."/>
            <person name="Baker D."/>
            <person name="Gharbi K."/>
            <person name="Hall N."/>
            <person name="Watson M."/>
            <person name="Adriaenssens E.M."/>
            <person name="Foster-Nyarko E."/>
            <person name="Jarju S."/>
            <person name="Secka A."/>
            <person name="Antonio M."/>
            <person name="Oren A."/>
            <person name="Chaudhuri R."/>
            <person name="La Ragione R.M."/>
            <person name="Hildebrand F."/>
            <person name="Pallen M.J."/>
        </authorList>
    </citation>
    <scope>NUCLEOTIDE SEQUENCE [LARGE SCALE GENOMIC DNA]</scope>
    <source>
        <strain evidence="3 4">Sa4CUA1</strain>
    </source>
</reference>
<feature type="transmembrane region" description="Helical" evidence="1">
    <location>
        <begin position="120"/>
        <end position="142"/>
    </location>
</feature>
<sequence>MSSRAELSSRWRVAPTVPVAAVVFVVYCVVVIGLMRISGVGYEDFFDTAGSTMRSVVLPLAAGAVWLVAFLAWARWDHVFRDARRLPTGWFLWTLPAVMVLVAVLHLAGLDWSLFAPEHLLAVLLASLLVGFTEETLFRGVVLRAMRQGDRSEGMAILWTTLWFGGFHLTNLLLNEPGAVIQIFFAALTGTGLYLARRGTGTIIAAMALHALWDFSSFLAGVHPSDAGATFAANFFIPVVYVLAAVTLVVLGGRERTRPAHEAITPVSVASPSPGAPS</sequence>
<name>A0ABR8RP12_9CELL</name>
<feature type="transmembrane region" description="Helical" evidence="1">
    <location>
        <begin position="12"/>
        <end position="37"/>
    </location>
</feature>
<feature type="transmembrane region" description="Helical" evidence="1">
    <location>
        <begin position="57"/>
        <end position="76"/>
    </location>
</feature>
<keyword evidence="3" id="KW-0645">Protease</keyword>
<feature type="transmembrane region" description="Helical" evidence="1">
    <location>
        <begin position="179"/>
        <end position="196"/>
    </location>
</feature>
<keyword evidence="3" id="KW-0482">Metalloprotease</keyword>
<dbReference type="EMBL" id="JACSQQ010000004">
    <property type="protein sequence ID" value="MBD7949526.1"/>
    <property type="molecule type" value="Genomic_DNA"/>
</dbReference>
<proteinExistence type="predicted"/>
<keyword evidence="1" id="KW-0812">Transmembrane</keyword>
<dbReference type="RefSeq" id="WP_191794881.1">
    <property type="nucleotide sequence ID" value="NZ_JACSQQ010000004.1"/>
</dbReference>
<dbReference type="InterPro" id="IPR052710">
    <property type="entry name" value="CAAX_protease"/>
</dbReference>
<dbReference type="InterPro" id="IPR003675">
    <property type="entry name" value="Rce1/LyrA-like_dom"/>
</dbReference>
<dbReference type="PANTHER" id="PTHR36435">
    <property type="entry name" value="SLR1288 PROTEIN"/>
    <property type="match status" value="1"/>
</dbReference>
<comment type="caution">
    <text evidence="3">The sequence shown here is derived from an EMBL/GenBank/DDBJ whole genome shotgun (WGS) entry which is preliminary data.</text>
</comment>
<keyword evidence="1" id="KW-0472">Membrane</keyword>
<gene>
    <name evidence="3" type="ORF">H9652_03765</name>
</gene>
<dbReference type="Proteomes" id="UP000641803">
    <property type="component" value="Unassembled WGS sequence"/>
</dbReference>
<evidence type="ECO:0000313" key="4">
    <source>
        <dbReference type="Proteomes" id="UP000641803"/>
    </source>
</evidence>
<dbReference type="PANTHER" id="PTHR36435:SF1">
    <property type="entry name" value="CAAX AMINO TERMINAL PROTEASE FAMILY PROTEIN"/>
    <property type="match status" value="1"/>
</dbReference>
<evidence type="ECO:0000256" key="1">
    <source>
        <dbReference type="SAM" id="Phobius"/>
    </source>
</evidence>
<evidence type="ECO:0000259" key="2">
    <source>
        <dbReference type="Pfam" id="PF02517"/>
    </source>
</evidence>
<evidence type="ECO:0000313" key="3">
    <source>
        <dbReference type="EMBL" id="MBD7949526.1"/>
    </source>
</evidence>
<dbReference type="GO" id="GO:0008237">
    <property type="term" value="F:metallopeptidase activity"/>
    <property type="evidence" value="ECO:0007669"/>
    <property type="project" value="UniProtKB-KW"/>
</dbReference>
<feature type="transmembrane region" description="Helical" evidence="1">
    <location>
        <begin position="203"/>
        <end position="223"/>
    </location>
</feature>
<feature type="transmembrane region" description="Helical" evidence="1">
    <location>
        <begin position="229"/>
        <end position="251"/>
    </location>
</feature>
<protein>
    <submittedName>
        <fullName evidence="3">CPBP family intramembrane metalloprotease</fullName>
    </submittedName>
</protein>
<organism evidence="3 4">
    <name type="scientific">Oerskovia rustica</name>
    <dbReference type="NCBI Taxonomy" id="2762237"/>
    <lineage>
        <taxon>Bacteria</taxon>
        <taxon>Bacillati</taxon>
        <taxon>Actinomycetota</taxon>
        <taxon>Actinomycetes</taxon>
        <taxon>Micrococcales</taxon>
        <taxon>Cellulomonadaceae</taxon>
        <taxon>Oerskovia</taxon>
    </lineage>
</organism>
<accession>A0ABR8RP12</accession>
<feature type="transmembrane region" description="Helical" evidence="1">
    <location>
        <begin position="154"/>
        <end position="173"/>
    </location>
</feature>